<gene>
    <name evidence="1" type="ORF">Anapl_01051</name>
</gene>
<proteinExistence type="predicted"/>
<dbReference type="AlphaFoldDB" id="R0KA62"/>
<dbReference type="EMBL" id="KB742585">
    <property type="protein sequence ID" value="EOB06737.1"/>
    <property type="molecule type" value="Genomic_DNA"/>
</dbReference>
<keyword evidence="2" id="KW-1185">Reference proteome</keyword>
<reference evidence="2" key="1">
    <citation type="journal article" date="2013" name="Nat. Genet.">
        <title>The duck genome and transcriptome provide insight into an avian influenza virus reservoir species.</title>
        <authorList>
            <person name="Huang Y."/>
            <person name="Li Y."/>
            <person name="Burt D.W."/>
            <person name="Chen H."/>
            <person name="Zhang Y."/>
            <person name="Qian W."/>
            <person name="Kim H."/>
            <person name="Gan S."/>
            <person name="Zhao Y."/>
            <person name="Li J."/>
            <person name="Yi K."/>
            <person name="Feng H."/>
            <person name="Zhu P."/>
            <person name="Li B."/>
            <person name="Liu Q."/>
            <person name="Fairley S."/>
            <person name="Magor K.E."/>
            <person name="Du Z."/>
            <person name="Hu X."/>
            <person name="Goodman L."/>
            <person name="Tafer H."/>
            <person name="Vignal A."/>
            <person name="Lee T."/>
            <person name="Kim K.W."/>
            <person name="Sheng Z."/>
            <person name="An Y."/>
            <person name="Searle S."/>
            <person name="Herrero J."/>
            <person name="Groenen M.A."/>
            <person name="Crooijmans R.P."/>
            <person name="Faraut T."/>
            <person name="Cai Q."/>
            <person name="Webster R.G."/>
            <person name="Aldridge J.R."/>
            <person name="Warren W.C."/>
            <person name="Bartschat S."/>
            <person name="Kehr S."/>
            <person name="Marz M."/>
            <person name="Stadler P.F."/>
            <person name="Smith J."/>
            <person name="Kraus R.H."/>
            <person name="Zhao Y."/>
            <person name="Ren L."/>
            <person name="Fei J."/>
            <person name="Morisson M."/>
            <person name="Kaiser P."/>
            <person name="Griffin D.K."/>
            <person name="Rao M."/>
            <person name="Pitel F."/>
            <person name="Wang J."/>
            <person name="Li N."/>
        </authorList>
    </citation>
    <scope>NUCLEOTIDE SEQUENCE [LARGE SCALE GENOMIC DNA]</scope>
</reference>
<organism evidence="1 2">
    <name type="scientific">Anas platyrhynchos</name>
    <name type="common">Mallard</name>
    <name type="synonym">Anas boschas</name>
    <dbReference type="NCBI Taxonomy" id="8839"/>
    <lineage>
        <taxon>Eukaryota</taxon>
        <taxon>Metazoa</taxon>
        <taxon>Chordata</taxon>
        <taxon>Craniata</taxon>
        <taxon>Vertebrata</taxon>
        <taxon>Euteleostomi</taxon>
        <taxon>Archelosauria</taxon>
        <taxon>Archosauria</taxon>
        <taxon>Dinosauria</taxon>
        <taxon>Saurischia</taxon>
        <taxon>Theropoda</taxon>
        <taxon>Coelurosauria</taxon>
        <taxon>Aves</taxon>
        <taxon>Neognathae</taxon>
        <taxon>Galloanserae</taxon>
        <taxon>Anseriformes</taxon>
        <taxon>Anatidae</taxon>
        <taxon>Anatinae</taxon>
        <taxon>Anas</taxon>
    </lineage>
</organism>
<sequence>MGYDMVNMQKQNQCETGWDCHACCQLLICEDIWVCWSQSEKGFLSVLPLLIQCAINMTYLQHLQGVWREHIYCLGLLSRSMGSGWGLVAVEGPDPKSIGAQERTRAFMGLWSQAKRISATGQGCPSAWTMPFREEQSHTGHEVGVKGGACVSAQNSMPCHLTESPAPSSFGMWMWLRAVV</sequence>
<dbReference type="Proteomes" id="UP000296049">
    <property type="component" value="Unassembled WGS sequence"/>
</dbReference>
<accession>R0KA62</accession>
<evidence type="ECO:0000313" key="2">
    <source>
        <dbReference type="Proteomes" id="UP000296049"/>
    </source>
</evidence>
<evidence type="ECO:0000313" key="1">
    <source>
        <dbReference type="EMBL" id="EOB06737.1"/>
    </source>
</evidence>
<name>R0KA62_ANAPL</name>
<protein>
    <submittedName>
        <fullName evidence="1">Uncharacterized protein</fullName>
    </submittedName>
</protein>